<dbReference type="EMBL" id="JAVXUO010000660">
    <property type="protein sequence ID" value="KAK2990312.1"/>
    <property type="molecule type" value="Genomic_DNA"/>
</dbReference>
<dbReference type="PANTHER" id="PTHR27008">
    <property type="entry name" value="OS04G0122200 PROTEIN"/>
    <property type="match status" value="1"/>
</dbReference>
<sequence>MLLNSLSSSLLQTNSLLRATESGIIGIIPHEIGNLSSLFVLSLSANHLTGSIPTTITRFQKLQGLELSDNSLRGSIPTEFCHLHNLDSLFLRRNQFFGPVPACLGNVSSLRYLYLGGNKLSSSLPDSLWNLKDLLEFDVSSNSLSGYLPYGLGSLTSARLINLSANHFSGSISATIGGSPNLVDLSLAHNTLQGYIPETFKSLISLVTLDLSHNNLSGVIPKSLEALSHLRYFNISFNNLSGEIPSGGPFVNFTSQSFVSNEALCGLTQFGVPECRAVSLQRSDVGWDGCGYKRNQIENREGSLQFRDRMRGAPQHLTPKPDEEYGLGGSVSTGTDVYSYGIMLMETFTRTKPTDEMLAGGMTLRLWVKESLPNGITKVVDMALQRQEGEISTRDVQCLSPNSRLPCLPAPSTAPTAPSSIPFAQPLSPEPLSPNPRLPCLPAPSTAPTAPSSIPFAQPLSPEPPRSGGPSSVPAAVADAVSTKDRFVHVSCRGTVEAFRSSTLVRATVKVPLLTFFE</sequence>
<evidence type="ECO:0000256" key="7">
    <source>
        <dbReference type="ARBA" id="ARBA00022729"/>
    </source>
</evidence>
<evidence type="ECO:0000256" key="2">
    <source>
        <dbReference type="ARBA" id="ARBA00004236"/>
    </source>
</evidence>
<protein>
    <submittedName>
        <fullName evidence="13">Uncharacterized protein</fullName>
    </submittedName>
</protein>
<keyword evidence="7" id="KW-0732">Signal</keyword>
<evidence type="ECO:0000256" key="1">
    <source>
        <dbReference type="ARBA" id="ARBA00004167"/>
    </source>
</evidence>
<evidence type="ECO:0000313" key="14">
    <source>
        <dbReference type="Proteomes" id="UP001187471"/>
    </source>
</evidence>
<dbReference type="SUPFAM" id="SSF52058">
    <property type="entry name" value="L domain-like"/>
    <property type="match status" value="1"/>
</dbReference>
<evidence type="ECO:0000256" key="5">
    <source>
        <dbReference type="ARBA" id="ARBA00022614"/>
    </source>
</evidence>
<comment type="similarity">
    <text evidence="3">Belongs to the RLP family.</text>
</comment>
<organism evidence="13 14">
    <name type="scientific">Escallonia rubra</name>
    <dbReference type="NCBI Taxonomy" id="112253"/>
    <lineage>
        <taxon>Eukaryota</taxon>
        <taxon>Viridiplantae</taxon>
        <taxon>Streptophyta</taxon>
        <taxon>Embryophyta</taxon>
        <taxon>Tracheophyta</taxon>
        <taxon>Spermatophyta</taxon>
        <taxon>Magnoliopsida</taxon>
        <taxon>eudicotyledons</taxon>
        <taxon>Gunneridae</taxon>
        <taxon>Pentapetalae</taxon>
        <taxon>asterids</taxon>
        <taxon>campanulids</taxon>
        <taxon>Escalloniales</taxon>
        <taxon>Escalloniaceae</taxon>
        <taxon>Escallonia</taxon>
    </lineage>
</organism>
<keyword evidence="5" id="KW-0433">Leucine-rich repeat</keyword>
<dbReference type="InterPro" id="IPR001611">
    <property type="entry name" value="Leu-rich_rpt"/>
</dbReference>
<evidence type="ECO:0000256" key="11">
    <source>
        <dbReference type="ARBA" id="ARBA00023180"/>
    </source>
</evidence>
<evidence type="ECO:0000313" key="13">
    <source>
        <dbReference type="EMBL" id="KAK2990312.1"/>
    </source>
</evidence>
<evidence type="ECO:0000256" key="6">
    <source>
        <dbReference type="ARBA" id="ARBA00022692"/>
    </source>
</evidence>
<feature type="region of interest" description="Disordered" evidence="12">
    <location>
        <begin position="407"/>
        <end position="475"/>
    </location>
</feature>
<evidence type="ECO:0000256" key="9">
    <source>
        <dbReference type="ARBA" id="ARBA00022989"/>
    </source>
</evidence>
<dbReference type="AlphaFoldDB" id="A0AA88RQB2"/>
<keyword evidence="4" id="KW-1003">Cell membrane</keyword>
<dbReference type="InterPro" id="IPR003591">
    <property type="entry name" value="Leu-rich_rpt_typical-subtyp"/>
</dbReference>
<dbReference type="Proteomes" id="UP001187471">
    <property type="component" value="Unassembled WGS sequence"/>
</dbReference>
<keyword evidence="14" id="KW-1185">Reference proteome</keyword>
<evidence type="ECO:0000256" key="12">
    <source>
        <dbReference type="SAM" id="MobiDB-lite"/>
    </source>
</evidence>
<dbReference type="Gene3D" id="1.10.510.10">
    <property type="entry name" value="Transferase(Phosphotransferase) domain 1"/>
    <property type="match status" value="1"/>
</dbReference>
<dbReference type="PANTHER" id="PTHR27008:SF585">
    <property type="entry name" value="PROTEIN KINASE DOMAIN-CONTAINING PROTEIN"/>
    <property type="match status" value="1"/>
</dbReference>
<gene>
    <name evidence="13" type="ORF">RJ640_029939</name>
</gene>
<dbReference type="InterPro" id="IPR032675">
    <property type="entry name" value="LRR_dom_sf"/>
</dbReference>
<dbReference type="Pfam" id="PF13855">
    <property type="entry name" value="LRR_8"/>
    <property type="match status" value="2"/>
</dbReference>
<dbReference type="Pfam" id="PF00560">
    <property type="entry name" value="LRR_1"/>
    <property type="match status" value="1"/>
</dbReference>
<feature type="compositionally biased region" description="Low complexity" evidence="12">
    <location>
        <begin position="410"/>
        <end position="420"/>
    </location>
</feature>
<dbReference type="GO" id="GO:0005886">
    <property type="term" value="C:plasma membrane"/>
    <property type="evidence" value="ECO:0007669"/>
    <property type="project" value="UniProtKB-SubCell"/>
</dbReference>
<evidence type="ECO:0000256" key="8">
    <source>
        <dbReference type="ARBA" id="ARBA00022737"/>
    </source>
</evidence>
<evidence type="ECO:0000256" key="3">
    <source>
        <dbReference type="ARBA" id="ARBA00009592"/>
    </source>
</evidence>
<dbReference type="GO" id="GO:0006952">
    <property type="term" value="P:defense response"/>
    <property type="evidence" value="ECO:0007669"/>
    <property type="project" value="UniProtKB-ARBA"/>
</dbReference>
<keyword evidence="6" id="KW-0812">Transmembrane</keyword>
<keyword evidence="9" id="KW-1133">Transmembrane helix</keyword>
<feature type="compositionally biased region" description="Low complexity" evidence="12">
    <location>
        <begin position="443"/>
        <end position="453"/>
    </location>
</feature>
<keyword evidence="8" id="KW-0677">Repeat</keyword>
<accession>A0AA88RQB2</accession>
<feature type="compositionally biased region" description="Pro residues" evidence="12">
    <location>
        <begin position="428"/>
        <end position="442"/>
    </location>
</feature>
<dbReference type="SMART" id="SM00369">
    <property type="entry name" value="LRR_TYP"/>
    <property type="match status" value="3"/>
</dbReference>
<keyword evidence="10" id="KW-0472">Membrane</keyword>
<comment type="subcellular location">
    <subcellularLocation>
        <location evidence="2">Cell membrane</location>
    </subcellularLocation>
    <subcellularLocation>
        <location evidence="1">Membrane</location>
        <topology evidence="1">Single-pass membrane protein</topology>
    </subcellularLocation>
</comment>
<reference evidence="13" key="1">
    <citation type="submission" date="2022-12" db="EMBL/GenBank/DDBJ databases">
        <title>Draft genome assemblies for two species of Escallonia (Escalloniales).</title>
        <authorList>
            <person name="Chanderbali A."/>
            <person name="Dervinis C."/>
            <person name="Anghel I."/>
            <person name="Soltis D."/>
            <person name="Soltis P."/>
            <person name="Zapata F."/>
        </authorList>
    </citation>
    <scope>NUCLEOTIDE SEQUENCE</scope>
    <source>
        <strain evidence="13">UCBG92.1500</strain>
        <tissue evidence="13">Leaf</tissue>
    </source>
</reference>
<evidence type="ECO:0000256" key="10">
    <source>
        <dbReference type="ARBA" id="ARBA00023136"/>
    </source>
</evidence>
<dbReference type="FunFam" id="3.80.10.10:FF:000111">
    <property type="entry name" value="LRR receptor-like serine/threonine-protein kinase ERECTA"/>
    <property type="match status" value="1"/>
</dbReference>
<dbReference type="GO" id="GO:0051707">
    <property type="term" value="P:response to other organism"/>
    <property type="evidence" value="ECO:0007669"/>
    <property type="project" value="UniProtKB-ARBA"/>
</dbReference>
<keyword evidence="11" id="KW-0325">Glycoprotein</keyword>
<dbReference type="Gene3D" id="3.80.10.10">
    <property type="entry name" value="Ribonuclease Inhibitor"/>
    <property type="match status" value="1"/>
</dbReference>
<dbReference type="FunFam" id="3.80.10.10:FF:000299">
    <property type="entry name" value="Piriformospora indica-insensitive protein 2"/>
    <property type="match status" value="1"/>
</dbReference>
<proteinExistence type="inferred from homology"/>
<name>A0AA88RQB2_9ASTE</name>
<comment type="caution">
    <text evidence="13">The sequence shown here is derived from an EMBL/GenBank/DDBJ whole genome shotgun (WGS) entry which is preliminary data.</text>
</comment>
<evidence type="ECO:0000256" key="4">
    <source>
        <dbReference type="ARBA" id="ARBA00022475"/>
    </source>
</evidence>
<dbReference type="InterPro" id="IPR051809">
    <property type="entry name" value="Plant_receptor-like_S/T_kinase"/>
</dbReference>